<evidence type="ECO:0000256" key="2">
    <source>
        <dbReference type="ARBA" id="ARBA00023125"/>
    </source>
</evidence>
<name>A0A1H5Y3D3_9BACT</name>
<evidence type="ECO:0000313" key="6">
    <source>
        <dbReference type="Proteomes" id="UP000236736"/>
    </source>
</evidence>
<sequence length="186" mass="21327">MEILIKNMVCPRCIQAVKESLQALEIPFESIELGKVTLVNSLLKDQKSELAKSLSEKGFELLESKNAALISQIKSLIINQIHHSDQVMGENFSTFLSENLHQEYTSLSRLFSQVEGLTIEKYITRQKIERVKELLFYDQLSLSQIAFELNYSSVAYLSAQFKKETGMTPSEFKKSRKIDRKSLDQL</sequence>
<dbReference type="GO" id="GO:0043565">
    <property type="term" value="F:sequence-specific DNA binding"/>
    <property type="evidence" value="ECO:0007669"/>
    <property type="project" value="InterPro"/>
</dbReference>
<evidence type="ECO:0000256" key="3">
    <source>
        <dbReference type="ARBA" id="ARBA00023163"/>
    </source>
</evidence>
<dbReference type="STRING" id="1120964.GCA_001313265_07233"/>
<dbReference type="InterPro" id="IPR018060">
    <property type="entry name" value="HTH_AraC"/>
</dbReference>
<keyword evidence="1" id="KW-0805">Transcription regulation</keyword>
<dbReference type="GO" id="GO:0003700">
    <property type="term" value="F:DNA-binding transcription factor activity"/>
    <property type="evidence" value="ECO:0007669"/>
    <property type="project" value="InterPro"/>
</dbReference>
<dbReference type="Proteomes" id="UP000236736">
    <property type="component" value="Unassembled WGS sequence"/>
</dbReference>
<dbReference type="AlphaFoldDB" id="A0A1H5Y3D3"/>
<dbReference type="EMBL" id="FNVR01000016">
    <property type="protein sequence ID" value="SEG18120.1"/>
    <property type="molecule type" value="Genomic_DNA"/>
</dbReference>
<dbReference type="Pfam" id="PF12833">
    <property type="entry name" value="HTH_18"/>
    <property type="match status" value="1"/>
</dbReference>
<evidence type="ECO:0000313" key="5">
    <source>
        <dbReference type="EMBL" id="SEG18120.1"/>
    </source>
</evidence>
<evidence type="ECO:0000259" key="4">
    <source>
        <dbReference type="PROSITE" id="PS01124"/>
    </source>
</evidence>
<accession>A0A1H5Y3D3</accession>
<dbReference type="PANTHER" id="PTHR43280:SF2">
    <property type="entry name" value="HTH-TYPE TRANSCRIPTIONAL REGULATOR EXSA"/>
    <property type="match status" value="1"/>
</dbReference>
<gene>
    <name evidence="5" type="ORF">SAMN03080598_02789</name>
</gene>
<dbReference type="PROSITE" id="PS01124">
    <property type="entry name" value="HTH_ARAC_FAMILY_2"/>
    <property type="match status" value="1"/>
</dbReference>
<dbReference type="InterPro" id="IPR018062">
    <property type="entry name" value="HTH_AraC-typ_CS"/>
</dbReference>
<dbReference type="RefSeq" id="WP_103925433.1">
    <property type="nucleotide sequence ID" value="NZ_FNVR01000016.1"/>
</dbReference>
<keyword evidence="3" id="KW-0804">Transcription</keyword>
<proteinExistence type="predicted"/>
<reference evidence="6" key="1">
    <citation type="submission" date="2016-10" db="EMBL/GenBank/DDBJ databases">
        <authorList>
            <person name="Varghese N."/>
            <person name="Submissions S."/>
        </authorList>
    </citation>
    <scope>NUCLEOTIDE SEQUENCE [LARGE SCALE GENOMIC DNA]</scope>
    <source>
        <strain evidence="6">DSM 17298</strain>
    </source>
</reference>
<organism evidence="5 6">
    <name type="scientific">Algoriphagus boritolerans DSM 17298 = JCM 18970</name>
    <dbReference type="NCBI Taxonomy" id="1120964"/>
    <lineage>
        <taxon>Bacteria</taxon>
        <taxon>Pseudomonadati</taxon>
        <taxon>Bacteroidota</taxon>
        <taxon>Cytophagia</taxon>
        <taxon>Cytophagales</taxon>
        <taxon>Cyclobacteriaceae</taxon>
        <taxon>Algoriphagus</taxon>
    </lineage>
</organism>
<dbReference type="Gene3D" id="1.10.10.60">
    <property type="entry name" value="Homeodomain-like"/>
    <property type="match status" value="1"/>
</dbReference>
<dbReference type="PANTHER" id="PTHR43280">
    <property type="entry name" value="ARAC-FAMILY TRANSCRIPTIONAL REGULATOR"/>
    <property type="match status" value="1"/>
</dbReference>
<dbReference type="PROSITE" id="PS00041">
    <property type="entry name" value="HTH_ARAC_FAMILY_1"/>
    <property type="match status" value="1"/>
</dbReference>
<evidence type="ECO:0000256" key="1">
    <source>
        <dbReference type="ARBA" id="ARBA00023015"/>
    </source>
</evidence>
<feature type="domain" description="HTH araC/xylS-type" evidence="4">
    <location>
        <begin position="96"/>
        <end position="175"/>
    </location>
</feature>
<dbReference type="InterPro" id="IPR009057">
    <property type="entry name" value="Homeodomain-like_sf"/>
</dbReference>
<keyword evidence="2" id="KW-0238">DNA-binding</keyword>
<keyword evidence="6" id="KW-1185">Reference proteome</keyword>
<dbReference type="OrthoDB" id="952277at2"/>
<protein>
    <submittedName>
        <fullName evidence="5">Transcriptional regulator, AraC family</fullName>
    </submittedName>
</protein>
<dbReference type="SMART" id="SM00342">
    <property type="entry name" value="HTH_ARAC"/>
    <property type="match status" value="1"/>
</dbReference>
<dbReference type="SUPFAM" id="SSF46689">
    <property type="entry name" value="Homeodomain-like"/>
    <property type="match status" value="1"/>
</dbReference>